<evidence type="ECO:0000313" key="4">
    <source>
        <dbReference type="Proteomes" id="UP000295773"/>
    </source>
</evidence>
<reference evidence="3 4" key="1">
    <citation type="submission" date="2019-03" db="EMBL/GenBank/DDBJ databases">
        <title>Genomic Encyclopedia of Type Strains, Phase IV (KMG-IV): sequencing the most valuable type-strain genomes for metagenomic binning, comparative biology and taxonomic classification.</title>
        <authorList>
            <person name="Goeker M."/>
        </authorList>
    </citation>
    <scope>NUCLEOTIDE SEQUENCE [LARGE SCALE GENOMIC DNA]</scope>
    <source>
        <strain evidence="3 4">DSM 29481</strain>
    </source>
</reference>
<sequence length="377" mass="43845">MNILITGAHGFIARNLIHVLQSKELSFLQPLKLYTYDRRDAIEDLKEYLTDCDFIIHLAGVNRPQKAQEYEEGNKGFTQFICDELIQHRNTCPILMTSSIQAVLDNDYGRSKRAAENCLRSLWQKNGNKIYLYRLPNVYGKWCRPDYNSVVATWCYHLARNQDIQIHDEQKEITLCYIDDVITEILNCLQGKATVADESDFYKVEPTTRCRLSELRNILYSFKNEQQNLTLPNQTAFVKKLYATYLSYLPQENLSYSLTMHQDARGSFTEMFHMDTYGQVSVNVLHPGIVKGNHWHMSKNEKYVVVAGEGNVKLRNLYDDDHKLLTYHLSANKMEVVDIPPGYLHCIENTGTQDMVVIIWANEVFDETYPDTYYKEV</sequence>
<dbReference type="SUPFAM" id="SSF51182">
    <property type="entry name" value="RmlC-like cupins"/>
    <property type="match status" value="1"/>
</dbReference>
<dbReference type="Gene3D" id="2.60.120.10">
    <property type="entry name" value="Jelly Rolls"/>
    <property type="match status" value="1"/>
</dbReference>
<evidence type="ECO:0000259" key="2">
    <source>
        <dbReference type="Pfam" id="PF14667"/>
    </source>
</evidence>
<comment type="caution">
    <text evidence="3">The sequence shown here is derived from an EMBL/GenBank/DDBJ whole genome shotgun (WGS) entry which is preliminary data.</text>
</comment>
<accession>A0A4R3TBL7</accession>
<dbReference type="Pfam" id="PF01370">
    <property type="entry name" value="Epimerase"/>
    <property type="match status" value="2"/>
</dbReference>
<name>A0A4R3TBL7_9FIRM</name>
<dbReference type="AlphaFoldDB" id="A0A4R3TBL7"/>
<dbReference type="SUPFAM" id="SSF51735">
    <property type="entry name" value="NAD(P)-binding Rossmann-fold domains"/>
    <property type="match status" value="1"/>
</dbReference>
<dbReference type="InterPro" id="IPR036291">
    <property type="entry name" value="NAD(P)-bd_dom_sf"/>
</dbReference>
<keyword evidence="4" id="KW-1185">Reference proteome</keyword>
<organism evidence="3 4">
    <name type="scientific">Longicatena caecimuris</name>
    <dbReference type="NCBI Taxonomy" id="1796635"/>
    <lineage>
        <taxon>Bacteria</taxon>
        <taxon>Bacillati</taxon>
        <taxon>Bacillota</taxon>
        <taxon>Erysipelotrichia</taxon>
        <taxon>Erysipelotrichales</taxon>
        <taxon>Erysipelotrichaceae</taxon>
        <taxon>Longicatena</taxon>
    </lineage>
</organism>
<dbReference type="PANTHER" id="PTHR43245">
    <property type="entry name" value="BIFUNCTIONAL POLYMYXIN RESISTANCE PROTEIN ARNA"/>
    <property type="match status" value="1"/>
</dbReference>
<evidence type="ECO:0000313" key="3">
    <source>
        <dbReference type="EMBL" id="TCU59122.1"/>
    </source>
</evidence>
<dbReference type="EMBL" id="SMBP01000011">
    <property type="protein sequence ID" value="TCU59122.1"/>
    <property type="molecule type" value="Genomic_DNA"/>
</dbReference>
<proteinExistence type="predicted"/>
<dbReference type="InterPro" id="IPR014710">
    <property type="entry name" value="RmlC-like_jellyroll"/>
</dbReference>
<dbReference type="Gene3D" id="3.40.50.720">
    <property type="entry name" value="NAD(P)-binding Rossmann-like Domain"/>
    <property type="match status" value="1"/>
</dbReference>
<dbReference type="PANTHER" id="PTHR43245:SF55">
    <property type="entry name" value="NAD(P)-BINDING DOMAIN-CONTAINING PROTEIN"/>
    <property type="match status" value="1"/>
</dbReference>
<dbReference type="InterPro" id="IPR001509">
    <property type="entry name" value="Epimerase_deHydtase"/>
</dbReference>
<dbReference type="RefSeq" id="WP_128125156.1">
    <property type="nucleotide sequence ID" value="NZ_JANKBG010000011.1"/>
</dbReference>
<protein>
    <submittedName>
        <fullName evidence="3">UDP-2-acetamido-2,6-beta-L-arabino-hexul-4-ose reductase</fullName>
    </submittedName>
</protein>
<feature type="domain" description="Capsular polysaccharide assembling protein CapF C-terminal" evidence="2">
    <location>
        <begin position="261"/>
        <end position="373"/>
    </location>
</feature>
<dbReference type="InterPro" id="IPR029303">
    <property type="entry name" value="CapF_C"/>
</dbReference>
<dbReference type="Pfam" id="PF14667">
    <property type="entry name" value="Polysacc_synt_C"/>
    <property type="match status" value="1"/>
</dbReference>
<dbReference type="InterPro" id="IPR011051">
    <property type="entry name" value="RmlC_Cupin_sf"/>
</dbReference>
<feature type="domain" description="NAD-dependent epimerase/dehydratase" evidence="1">
    <location>
        <begin position="106"/>
        <end position="191"/>
    </location>
</feature>
<dbReference type="InterPro" id="IPR050177">
    <property type="entry name" value="Lipid_A_modif_metabolic_enz"/>
</dbReference>
<evidence type="ECO:0000259" key="1">
    <source>
        <dbReference type="Pfam" id="PF01370"/>
    </source>
</evidence>
<dbReference type="Proteomes" id="UP000295773">
    <property type="component" value="Unassembled WGS sequence"/>
</dbReference>
<feature type="domain" description="NAD-dependent epimerase/dehydratase" evidence="1">
    <location>
        <begin position="3"/>
        <end position="70"/>
    </location>
</feature>
<gene>
    <name evidence="3" type="ORF">EDD61_11150</name>
</gene>